<evidence type="ECO:0000313" key="3">
    <source>
        <dbReference type="Proteomes" id="UP001066276"/>
    </source>
</evidence>
<proteinExistence type="predicted"/>
<protein>
    <submittedName>
        <fullName evidence="2">Uncharacterized protein</fullName>
    </submittedName>
</protein>
<keyword evidence="3" id="KW-1185">Reference proteome</keyword>
<gene>
    <name evidence="2" type="ORF">NDU88_003594</name>
</gene>
<keyword evidence="1" id="KW-0732">Signal</keyword>
<reference evidence="2" key="1">
    <citation type="journal article" date="2022" name="bioRxiv">
        <title>Sequencing and chromosome-scale assembly of the giantPleurodeles waltlgenome.</title>
        <authorList>
            <person name="Brown T."/>
            <person name="Elewa A."/>
            <person name="Iarovenko S."/>
            <person name="Subramanian E."/>
            <person name="Araus A.J."/>
            <person name="Petzold A."/>
            <person name="Susuki M."/>
            <person name="Suzuki K.-i.T."/>
            <person name="Hayashi T."/>
            <person name="Toyoda A."/>
            <person name="Oliveira C."/>
            <person name="Osipova E."/>
            <person name="Leigh N.D."/>
            <person name="Simon A."/>
            <person name="Yun M.H."/>
        </authorList>
    </citation>
    <scope>NUCLEOTIDE SEQUENCE</scope>
    <source>
        <strain evidence="2">20211129_DDA</strain>
        <tissue evidence="2">Liver</tissue>
    </source>
</reference>
<dbReference type="AlphaFoldDB" id="A0AAV7VFT7"/>
<dbReference type="Proteomes" id="UP001066276">
    <property type="component" value="Chromosome 2_1"/>
</dbReference>
<comment type="caution">
    <text evidence="2">The sequence shown here is derived from an EMBL/GenBank/DDBJ whole genome shotgun (WGS) entry which is preliminary data.</text>
</comment>
<evidence type="ECO:0000313" key="2">
    <source>
        <dbReference type="EMBL" id="KAJ1199761.1"/>
    </source>
</evidence>
<organism evidence="2 3">
    <name type="scientific">Pleurodeles waltl</name>
    <name type="common">Iberian ribbed newt</name>
    <dbReference type="NCBI Taxonomy" id="8319"/>
    <lineage>
        <taxon>Eukaryota</taxon>
        <taxon>Metazoa</taxon>
        <taxon>Chordata</taxon>
        <taxon>Craniata</taxon>
        <taxon>Vertebrata</taxon>
        <taxon>Euteleostomi</taxon>
        <taxon>Amphibia</taxon>
        <taxon>Batrachia</taxon>
        <taxon>Caudata</taxon>
        <taxon>Salamandroidea</taxon>
        <taxon>Salamandridae</taxon>
        <taxon>Pleurodelinae</taxon>
        <taxon>Pleurodeles</taxon>
    </lineage>
</organism>
<feature type="signal peptide" evidence="1">
    <location>
        <begin position="1"/>
        <end position="20"/>
    </location>
</feature>
<feature type="chain" id="PRO_5043776113" evidence="1">
    <location>
        <begin position="21"/>
        <end position="146"/>
    </location>
</feature>
<accession>A0AAV7VFT7</accession>
<sequence>MERPMTALAIFGLRWGFVRLRLLNWSFYERWADWIYWRRLHVLLLTGEERCSGRGGGHVIVLTAMWLRGRIGGGESERKFTYLASSPHWEEQAAANTECIGEPHGNERFGSRSSELGFSDLARGTLLYKMGKSAGSPGQSWSKFGV</sequence>
<dbReference type="EMBL" id="JANPWB010000003">
    <property type="protein sequence ID" value="KAJ1199761.1"/>
    <property type="molecule type" value="Genomic_DNA"/>
</dbReference>
<name>A0AAV7VFT7_PLEWA</name>
<evidence type="ECO:0000256" key="1">
    <source>
        <dbReference type="SAM" id="SignalP"/>
    </source>
</evidence>